<dbReference type="OrthoDB" id="5501430at2"/>
<gene>
    <name evidence="3" type="ORF">EK0264_15455</name>
</gene>
<dbReference type="Gene3D" id="1.10.340.30">
    <property type="entry name" value="Hypothetical protein, domain 2"/>
    <property type="match status" value="1"/>
</dbReference>
<dbReference type="AlphaFoldDB" id="A0A7L4YSN5"/>
<accession>A0A7L4YSN5</accession>
<dbReference type="SUPFAM" id="SSF48150">
    <property type="entry name" value="DNA-glycosylase"/>
    <property type="match status" value="1"/>
</dbReference>
<dbReference type="PANTHER" id="PTHR43003:SF6">
    <property type="entry name" value="DNA GLYCOSYLASE"/>
    <property type="match status" value="1"/>
</dbReference>
<dbReference type="InterPro" id="IPR011257">
    <property type="entry name" value="DNA_glycosylase"/>
</dbReference>
<keyword evidence="1" id="KW-0227">DNA damage</keyword>
<dbReference type="Proteomes" id="UP000463857">
    <property type="component" value="Chromosome"/>
</dbReference>
<dbReference type="InterPro" id="IPR051912">
    <property type="entry name" value="Alkylbase_DNA_Glycosylase/TA"/>
</dbReference>
<dbReference type="GO" id="GO:0008725">
    <property type="term" value="F:DNA-3-methyladenine glycosylase activity"/>
    <property type="evidence" value="ECO:0007669"/>
    <property type="project" value="TreeGrafter"/>
</dbReference>
<sequence>MSFDDADPGLVARVRVVGPYDLLRTMAPYRYGTGDPTCFFDISGVWRTFATPLGAATGLFAAGDGEVVARAWGPGAEWVLQQARSIVGADDDPRRFETDHPLVRRLHARFIGVRFAATPLIFDSLVPAVLSQKVTGKEAFAWWRRLVRSIGEPAPGPVPRPMWVPPSIAALRSVPPWRWHGWGVGPAHQRALRVCASRGDSLQRLVTRPASEAAEALQSLPGVGRWTVAEVVERVHGSADHPSYGDYHIPGNVGIALRGEPFDDAAMEAELAQFAPHRGRVVRLIELAGFGAERHGPRRTVPDFRSI</sequence>
<reference evidence="3 4" key="1">
    <citation type="journal article" date="2018" name="Int. J. Syst. Evol. Microbiol.">
        <title>Epidermidibacterium keratini gen. nov., sp. nov., a member of the family Sporichthyaceae, isolated from keratin epidermis.</title>
        <authorList>
            <person name="Lee D.G."/>
            <person name="Trujillo M.E."/>
            <person name="Kang S."/>
            <person name="Nam J.J."/>
            <person name="Kim Y.J."/>
        </authorList>
    </citation>
    <scope>NUCLEOTIDE SEQUENCE [LARGE SCALE GENOMIC DNA]</scope>
    <source>
        <strain evidence="3 4">EPI-7</strain>
    </source>
</reference>
<dbReference type="GO" id="GO:0005737">
    <property type="term" value="C:cytoplasm"/>
    <property type="evidence" value="ECO:0007669"/>
    <property type="project" value="TreeGrafter"/>
</dbReference>
<dbReference type="GO" id="GO:0006285">
    <property type="term" value="P:base-excision repair, AP site formation"/>
    <property type="evidence" value="ECO:0007669"/>
    <property type="project" value="TreeGrafter"/>
</dbReference>
<organism evidence="3 4">
    <name type="scientific">Epidermidibacterium keratini</name>
    <dbReference type="NCBI Taxonomy" id="1891644"/>
    <lineage>
        <taxon>Bacteria</taxon>
        <taxon>Bacillati</taxon>
        <taxon>Actinomycetota</taxon>
        <taxon>Actinomycetes</taxon>
        <taxon>Sporichthyales</taxon>
        <taxon>Sporichthyaceae</taxon>
        <taxon>Epidermidibacterium</taxon>
    </lineage>
</organism>
<keyword evidence="4" id="KW-1185">Reference proteome</keyword>
<dbReference type="RefSeq" id="WP_159546682.1">
    <property type="nucleotide sequence ID" value="NZ_CP047156.1"/>
</dbReference>
<dbReference type="GO" id="GO:0032993">
    <property type="term" value="C:protein-DNA complex"/>
    <property type="evidence" value="ECO:0007669"/>
    <property type="project" value="TreeGrafter"/>
</dbReference>
<name>A0A7L4YSN5_9ACTN</name>
<dbReference type="GO" id="GO:0006307">
    <property type="term" value="P:DNA alkylation repair"/>
    <property type="evidence" value="ECO:0007669"/>
    <property type="project" value="TreeGrafter"/>
</dbReference>
<protein>
    <submittedName>
        <fullName evidence="3">DNA-3-methyladenine glycosylase 2 family protein</fullName>
    </submittedName>
</protein>
<keyword evidence="2" id="KW-0234">DNA repair</keyword>
<dbReference type="GO" id="GO:0032131">
    <property type="term" value="F:alkylated DNA binding"/>
    <property type="evidence" value="ECO:0007669"/>
    <property type="project" value="TreeGrafter"/>
</dbReference>
<dbReference type="KEGG" id="eke:EK0264_15455"/>
<dbReference type="GO" id="GO:0043916">
    <property type="term" value="F:DNA-7-methylguanine glycosylase activity"/>
    <property type="evidence" value="ECO:0007669"/>
    <property type="project" value="TreeGrafter"/>
</dbReference>
<evidence type="ECO:0000256" key="1">
    <source>
        <dbReference type="ARBA" id="ARBA00022763"/>
    </source>
</evidence>
<dbReference type="InParanoid" id="A0A7L4YSN5"/>
<evidence type="ECO:0000313" key="4">
    <source>
        <dbReference type="Proteomes" id="UP000463857"/>
    </source>
</evidence>
<evidence type="ECO:0000256" key="2">
    <source>
        <dbReference type="ARBA" id="ARBA00023204"/>
    </source>
</evidence>
<evidence type="ECO:0000313" key="3">
    <source>
        <dbReference type="EMBL" id="QHC01547.1"/>
    </source>
</evidence>
<dbReference type="PANTHER" id="PTHR43003">
    <property type="entry name" value="DNA-3-METHYLADENINE GLYCOSYLASE"/>
    <property type="match status" value="1"/>
</dbReference>
<dbReference type="EMBL" id="CP047156">
    <property type="protein sequence ID" value="QHC01547.1"/>
    <property type="molecule type" value="Genomic_DNA"/>
</dbReference>
<proteinExistence type="predicted"/>